<dbReference type="EMBL" id="JANJYJ010000009">
    <property type="protein sequence ID" value="KAK3189656.1"/>
    <property type="molecule type" value="Genomic_DNA"/>
</dbReference>
<dbReference type="Proteomes" id="UP001281410">
    <property type="component" value="Unassembled WGS sequence"/>
</dbReference>
<sequence>MVRWPCKWIGRELKGFDIGLHQAVYGKYPTDQLSNTLRQKGPITYASLVDDVGGYAMAEDEQIAHGQPSESQKPKDNGSKGNPKGNDDQQNDPTKPDQNRTGSPRGSSDAGAINTIFGGPYTRRSYRERMSEAHEAIDGQRNFKVNSMGSDQKKLKQGWDPIIFSEVDAYRLEVKPNDTIIMTARIRHREVRRILIDNGSSADILSARVFD</sequence>
<name>A0AAE0DV98_9ROSI</name>
<evidence type="ECO:0000256" key="1">
    <source>
        <dbReference type="SAM" id="MobiDB-lite"/>
    </source>
</evidence>
<gene>
    <name evidence="2" type="ORF">Dsin_029217</name>
</gene>
<comment type="caution">
    <text evidence="2">The sequence shown here is derived from an EMBL/GenBank/DDBJ whole genome shotgun (WGS) entry which is preliminary data.</text>
</comment>
<evidence type="ECO:0000313" key="3">
    <source>
        <dbReference type="Proteomes" id="UP001281410"/>
    </source>
</evidence>
<reference evidence="2" key="1">
    <citation type="journal article" date="2023" name="Plant J.">
        <title>Genome sequences and population genomics provide insights into the demographic history, inbreeding, and mutation load of two 'living fossil' tree species of Dipteronia.</title>
        <authorList>
            <person name="Feng Y."/>
            <person name="Comes H.P."/>
            <person name="Chen J."/>
            <person name="Zhu S."/>
            <person name="Lu R."/>
            <person name="Zhang X."/>
            <person name="Li P."/>
            <person name="Qiu J."/>
            <person name="Olsen K.M."/>
            <person name="Qiu Y."/>
        </authorList>
    </citation>
    <scope>NUCLEOTIDE SEQUENCE</scope>
    <source>
        <strain evidence="2">NBL</strain>
    </source>
</reference>
<dbReference type="AlphaFoldDB" id="A0AAE0DV98"/>
<feature type="region of interest" description="Disordered" evidence="1">
    <location>
        <begin position="63"/>
        <end position="119"/>
    </location>
</feature>
<keyword evidence="3" id="KW-1185">Reference proteome</keyword>
<organism evidence="2 3">
    <name type="scientific">Dipteronia sinensis</name>
    <dbReference type="NCBI Taxonomy" id="43782"/>
    <lineage>
        <taxon>Eukaryota</taxon>
        <taxon>Viridiplantae</taxon>
        <taxon>Streptophyta</taxon>
        <taxon>Embryophyta</taxon>
        <taxon>Tracheophyta</taxon>
        <taxon>Spermatophyta</taxon>
        <taxon>Magnoliopsida</taxon>
        <taxon>eudicotyledons</taxon>
        <taxon>Gunneridae</taxon>
        <taxon>Pentapetalae</taxon>
        <taxon>rosids</taxon>
        <taxon>malvids</taxon>
        <taxon>Sapindales</taxon>
        <taxon>Sapindaceae</taxon>
        <taxon>Hippocastanoideae</taxon>
        <taxon>Acereae</taxon>
        <taxon>Dipteronia</taxon>
    </lineage>
</organism>
<accession>A0AAE0DV98</accession>
<evidence type="ECO:0000313" key="2">
    <source>
        <dbReference type="EMBL" id="KAK3189656.1"/>
    </source>
</evidence>
<protein>
    <submittedName>
        <fullName evidence="2">Uncharacterized protein</fullName>
    </submittedName>
</protein>
<proteinExistence type="predicted"/>